<dbReference type="AlphaFoldDB" id="A0A6H5GD54"/>
<feature type="region of interest" description="Disordered" evidence="1">
    <location>
        <begin position="185"/>
        <end position="219"/>
    </location>
</feature>
<dbReference type="Proteomes" id="UP000479000">
    <property type="component" value="Unassembled WGS sequence"/>
</dbReference>
<organism evidence="2 3">
    <name type="scientific">Nesidiocoris tenuis</name>
    <dbReference type="NCBI Taxonomy" id="355587"/>
    <lineage>
        <taxon>Eukaryota</taxon>
        <taxon>Metazoa</taxon>
        <taxon>Ecdysozoa</taxon>
        <taxon>Arthropoda</taxon>
        <taxon>Hexapoda</taxon>
        <taxon>Insecta</taxon>
        <taxon>Pterygota</taxon>
        <taxon>Neoptera</taxon>
        <taxon>Paraneoptera</taxon>
        <taxon>Hemiptera</taxon>
        <taxon>Heteroptera</taxon>
        <taxon>Panheteroptera</taxon>
        <taxon>Cimicomorpha</taxon>
        <taxon>Miridae</taxon>
        <taxon>Dicyphina</taxon>
        <taxon>Nesidiocoris</taxon>
    </lineage>
</organism>
<feature type="compositionally biased region" description="Polar residues" evidence="1">
    <location>
        <begin position="185"/>
        <end position="203"/>
    </location>
</feature>
<dbReference type="SUPFAM" id="SSF82671">
    <property type="entry name" value="SEA domain"/>
    <property type="match status" value="1"/>
</dbReference>
<protein>
    <submittedName>
        <fullName evidence="2">Uncharacterized protein</fullName>
    </submittedName>
</protein>
<evidence type="ECO:0000256" key="1">
    <source>
        <dbReference type="SAM" id="MobiDB-lite"/>
    </source>
</evidence>
<keyword evidence="3" id="KW-1185">Reference proteome</keyword>
<reference evidence="2 3" key="1">
    <citation type="submission" date="2020-02" db="EMBL/GenBank/DDBJ databases">
        <authorList>
            <person name="Ferguson B K."/>
        </authorList>
    </citation>
    <scope>NUCLEOTIDE SEQUENCE [LARGE SCALE GENOMIC DNA]</scope>
</reference>
<accession>A0A6H5GD54</accession>
<name>A0A6H5GD54_9HEMI</name>
<evidence type="ECO:0000313" key="3">
    <source>
        <dbReference type="Proteomes" id="UP000479000"/>
    </source>
</evidence>
<dbReference type="InterPro" id="IPR036364">
    <property type="entry name" value="SEA_dom_sf"/>
</dbReference>
<feature type="region of interest" description="Disordered" evidence="1">
    <location>
        <begin position="83"/>
        <end position="107"/>
    </location>
</feature>
<evidence type="ECO:0000313" key="2">
    <source>
        <dbReference type="EMBL" id="CAB0001306.1"/>
    </source>
</evidence>
<dbReference type="EMBL" id="CADCXU010010468">
    <property type="protein sequence ID" value="CAB0001306.1"/>
    <property type="molecule type" value="Genomic_DNA"/>
</dbReference>
<proteinExistence type="predicted"/>
<sequence length="351" mass="38908">MQVPLDRVGKEKITYTPHLSDSATAPYRALAEATKEGLDRMVMQSDLRDVYHGLSVTGFDKSAGKNDTVAKFYVKVPTLQSQMSARPQKPCRKQGKAPSPPLSYHGTMEQRDRSLTVMIPRAKYRPVPVQGSNLTMSTFGPEQKLLKYLTVEKPQVMKKCQTFCVFPEFCKFLNNSLTTLFFQTSRTNSRKPSNSTTNSQQSPEAAAPKKLSHAQAPMRKPSTGALVSAGFEVSATVGRTKEIQECFISEPHTDLNQGGGFSTIRTADSVLGAGVNFNPTTSKTKTNPLGSKSWKPQDLVGYARRSSCFYDKKLTFCNNNLGAYAMEIREFTSIKELDTRATSRGRFPFSH</sequence>
<gene>
    <name evidence="2" type="ORF">NTEN_LOCUS7093</name>
</gene>
<dbReference type="OrthoDB" id="10040649at2759"/>